<keyword evidence="2" id="KW-1133">Transmembrane helix</keyword>
<name>A0A914EDX4_9BILA</name>
<proteinExistence type="predicted"/>
<dbReference type="Proteomes" id="UP000887540">
    <property type="component" value="Unplaced"/>
</dbReference>
<feature type="transmembrane region" description="Helical" evidence="2">
    <location>
        <begin position="203"/>
        <end position="223"/>
    </location>
</feature>
<keyword evidence="2" id="KW-0812">Transmembrane</keyword>
<evidence type="ECO:0000256" key="1">
    <source>
        <dbReference type="SAM" id="MobiDB-lite"/>
    </source>
</evidence>
<dbReference type="WBParaSite" id="ACRNAN_scaffold7540.g6924.t1">
    <property type="protein sequence ID" value="ACRNAN_scaffold7540.g6924.t1"/>
    <property type="gene ID" value="ACRNAN_scaffold7540.g6924"/>
</dbReference>
<keyword evidence="2" id="KW-0472">Membrane</keyword>
<accession>A0A914EDX4</accession>
<evidence type="ECO:0000313" key="4">
    <source>
        <dbReference type="WBParaSite" id="ACRNAN_scaffold7540.g6924.t1"/>
    </source>
</evidence>
<sequence>MRLRIKVAPKNSAKDETNRPADLLNLILPDEISDPKSYIKSVEGSNENDSKSNSVATRHVVPTQTRIEHGPTEGFPAVVTFQDNGHEVKILVDTYEDLKAKLDEYLTRRGNEPIGGVRVESMNPPRPPEVHRHVLPEYEISSQNNGILERRRGQDLPEHHFVTMGPEAASLSKRKLLKPYENEKDYEIGYDLENGTSNLYLTYGFWLCVVANLAILLLSRTVLEQIY</sequence>
<evidence type="ECO:0000256" key="2">
    <source>
        <dbReference type="SAM" id="Phobius"/>
    </source>
</evidence>
<keyword evidence="3" id="KW-1185">Reference proteome</keyword>
<evidence type="ECO:0000313" key="3">
    <source>
        <dbReference type="Proteomes" id="UP000887540"/>
    </source>
</evidence>
<organism evidence="3 4">
    <name type="scientific">Acrobeloides nanus</name>
    <dbReference type="NCBI Taxonomy" id="290746"/>
    <lineage>
        <taxon>Eukaryota</taxon>
        <taxon>Metazoa</taxon>
        <taxon>Ecdysozoa</taxon>
        <taxon>Nematoda</taxon>
        <taxon>Chromadorea</taxon>
        <taxon>Rhabditida</taxon>
        <taxon>Tylenchina</taxon>
        <taxon>Cephalobomorpha</taxon>
        <taxon>Cephaloboidea</taxon>
        <taxon>Cephalobidae</taxon>
        <taxon>Acrobeloides</taxon>
    </lineage>
</organism>
<protein>
    <submittedName>
        <fullName evidence="4">Uncharacterized protein</fullName>
    </submittedName>
</protein>
<feature type="region of interest" description="Disordered" evidence="1">
    <location>
        <begin position="1"/>
        <end position="20"/>
    </location>
</feature>
<dbReference type="AlphaFoldDB" id="A0A914EDX4"/>
<reference evidence="4" key="1">
    <citation type="submission" date="2022-11" db="UniProtKB">
        <authorList>
            <consortium name="WormBaseParasite"/>
        </authorList>
    </citation>
    <scope>IDENTIFICATION</scope>
</reference>